<feature type="compositionally biased region" description="Basic and acidic residues" evidence="1">
    <location>
        <begin position="64"/>
        <end position="77"/>
    </location>
</feature>
<protein>
    <submittedName>
        <fullName evidence="2">Uncharacterized protein</fullName>
    </submittedName>
</protein>
<dbReference type="AlphaFoldDB" id="A0A8R1HV78"/>
<reference evidence="2" key="2">
    <citation type="submission" date="2022-06" db="UniProtKB">
        <authorList>
            <consortium name="EnsemblMetazoa"/>
        </authorList>
    </citation>
    <scope>IDENTIFICATION</scope>
    <source>
        <strain evidence="2">DF5081</strain>
    </source>
</reference>
<feature type="region of interest" description="Disordered" evidence="1">
    <location>
        <begin position="64"/>
        <end position="83"/>
    </location>
</feature>
<proteinExistence type="predicted"/>
<dbReference type="EnsemblMetazoa" id="CJA07893.1">
    <property type="protein sequence ID" value="CJA07893.1"/>
    <property type="gene ID" value="WBGene00127097"/>
</dbReference>
<dbReference type="Proteomes" id="UP000005237">
    <property type="component" value="Unassembled WGS sequence"/>
</dbReference>
<keyword evidence="3" id="KW-1185">Reference proteome</keyword>
<accession>A0A8R1HV78</accession>
<organism evidence="2 3">
    <name type="scientific">Caenorhabditis japonica</name>
    <dbReference type="NCBI Taxonomy" id="281687"/>
    <lineage>
        <taxon>Eukaryota</taxon>
        <taxon>Metazoa</taxon>
        <taxon>Ecdysozoa</taxon>
        <taxon>Nematoda</taxon>
        <taxon>Chromadorea</taxon>
        <taxon>Rhabditida</taxon>
        <taxon>Rhabditina</taxon>
        <taxon>Rhabditomorpha</taxon>
        <taxon>Rhabditoidea</taxon>
        <taxon>Rhabditidae</taxon>
        <taxon>Peloderinae</taxon>
        <taxon>Caenorhabditis</taxon>
    </lineage>
</organism>
<sequence length="188" mass="22539">MAMSDAAFAKFLERESYELRQWQMDLRAKLADARKDAWFKKHEIADLQKRNEVLEKQLEYELKSQQEEAKPSDKTEKSPVPSWCAPIPEKKYDAYDVKMLERSVNWLKECLNEQENDALPLREQGKNFAVIYEDLKYEKEQVRDLKKQVKALRKRNWKTTMKKIQKTRSRAMKKRIIADAKKRNNKIE</sequence>
<feature type="region of interest" description="Disordered" evidence="1">
    <location>
        <begin position="162"/>
        <end position="188"/>
    </location>
</feature>
<feature type="compositionally biased region" description="Basic and acidic residues" evidence="1">
    <location>
        <begin position="176"/>
        <end position="188"/>
    </location>
</feature>
<evidence type="ECO:0000313" key="3">
    <source>
        <dbReference type="Proteomes" id="UP000005237"/>
    </source>
</evidence>
<evidence type="ECO:0000256" key="1">
    <source>
        <dbReference type="SAM" id="MobiDB-lite"/>
    </source>
</evidence>
<name>A0A8R1HV78_CAEJA</name>
<feature type="compositionally biased region" description="Basic residues" evidence="1">
    <location>
        <begin position="162"/>
        <end position="175"/>
    </location>
</feature>
<evidence type="ECO:0000313" key="2">
    <source>
        <dbReference type="EnsemblMetazoa" id="CJA07893.1"/>
    </source>
</evidence>
<reference evidence="3" key="1">
    <citation type="submission" date="2010-08" db="EMBL/GenBank/DDBJ databases">
        <authorList>
            <consortium name="Caenorhabditis japonica Sequencing Consortium"/>
            <person name="Wilson R.K."/>
        </authorList>
    </citation>
    <scope>NUCLEOTIDE SEQUENCE [LARGE SCALE GENOMIC DNA]</scope>
    <source>
        <strain evidence="3">DF5081</strain>
    </source>
</reference>